<keyword evidence="3" id="KW-0175">Coiled coil</keyword>
<dbReference type="Gene3D" id="2.60.34.10">
    <property type="entry name" value="Substrate Binding Domain Of DNAk, Chain A, domain 1"/>
    <property type="match status" value="1"/>
</dbReference>
<dbReference type="InterPro" id="IPR029047">
    <property type="entry name" value="HSP70_peptide-bd_sf"/>
</dbReference>
<dbReference type="InterPro" id="IPR029048">
    <property type="entry name" value="HSP70_C_sf"/>
</dbReference>
<dbReference type="GO" id="GO:0140662">
    <property type="term" value="F:ATP-dependent protein folding chaperone"/>
    <property type="evidence" value="ECO:0007669"/>
    <property type="project" value="InterPro"/>
</dbReference>
<accession>A0AAV0KX30</accession>
<keyword evidence="1" id="KW-0547">Nucleotide-binding</keyword>
<proteinExistence type="predicted"/>
<evidence type="ECO:0000256" key="2">
    <source>
        <dbReference type="ARBA" id="ARBA00022840"/>
    </source>
</evidence>
<evidence type="ECO:0000313" key="5">
    <source>
        <dbReference type="Proteomes" id="UP001154282"/>
    </source>
</evidence>
<feature type="coiled-coil region" evidence="3">
    <location>
        <begin position="102"/>
        <end position="130"/>
    </location>
</feature>
<dbReference type="AlphaFoldDB" id="A0AAV0KX30"/>
<dbReference type="GO" id="GO:0005524">
    <property type="term" value="F:ATP binding"/>
    <property type="evidence" value="ECO:0007669"/>
    <property type="project" value="UniProtKB-KW"/>
</dbReference>
<evidence type="ECO:0000313" key="4">
    <source>
        <dbReference type="EMBL" id="CAI0426212.1"/>
    </source>
</evidence>
<keyword evidence="5" id="KW-1185">Reference proteome</keyword>
<comment type="caution">
    <text evidence="4">The sequence shown here is derived from an EMBL/GenBank/DDBJ whole genome shotgun (WGS) entry which is preliminary data.</text>
</comment>
<dbReference type="PANTHER" id="PTHR19375">
    <property type="entry name" value="HEAT SHOCK PROTEIN 70KDA"/>
    <property type="match status" value="1"/>
</dbReference>
<gene>
    <name evidence="4" type="ORF">LITE_LOCUS20694</name>
</gene>
<dbReference type="Proteomes" id="UP001154282">
    <property type="component" value="Unassembled WGS sequence"/>
</dbReference>
<dbReference type="Pfam" id="PF00012">
    <property type="entry name" value="HSP70"/>
    <property type="match status" value="1"/>
</dbReference>
<dbReference type="SUPFAM" id="SSF100920">
    <property type="entry name" value="Heat shock protein 70kD (HSP70), peptide-binding domain"/>
    <property type="match status" value="1"/>
</dbReference>
<dbReference type="EMBL" id="CAMGYJ010000005">
    <property type="protein sequence ID" value="CAI0426212.1"/>
    <property type="molecule type" value="Genomic_DNA"/>
</dbReference>
<dbReference type="InterPro" id="IPR013126">
    <property type="entry name" value="Hsp_70_fam"/>
</dbReference>
<dbReference type="Gene3D" id="1.20.1270.10">
    <property type="match status" value="1"/>
</dbReference>
<sequence length="203" mass="23326">MSVVIPRNTSIPTKMSHIYHTSQDNQTAIAFRIFHGERVMTKDCLELGRISLLNLPPAPRGVVKMNVTFEIDANGILSVLVEDKETKNSKSFIAKGYKGNLMEEEVERMVREEEQMAKEDKRAKESFEARNRFERYIYDVKDALNNRNIGANKWSHDKKKAEAAVREASEWLDGNGNASKEEYEKSMQKLADVWNPIIQKVYA</sequence>
<keyword evidence="2" id="KW-0067">ATP-binding</keyword>
<evidence type="ECO:0000256" key="1">
    <source>
        <dbReference type="ARBA" id="ARBA00022741"/>
    </source>
</evidence>
<name>A0AAV0KX30_9ROSI</name>
<reference evidence="4" key="1">
    <citation type="submission" date="2022-08" db="EMBL/GenBank/DDBJ databases">
        <authorList>
            <person name="Gutierrez-Valencia J."/>
        </authorList>
    </citation>
    <scope>NUCLEOTIDE SEQUENCE</scope>
</reference>
<protein>
    <submittedName>
        <fullName evidence="4">Uncharacterized protein</fullName>
    </submittedName>
</protein>
<dbReference type="SUPFAM" id="SSF100934">
    <property type="entry name" value="Heat shock protein 70kD (HSP70), C-terminal subdomain"/>
    <property type="match status" value="1"/>
</dbReference>
<evidence type="ECO:0000256" key="3">
    <source>
        <dbReference type="SAM" id="Coils"/>
    </source>
</evidence>
<organism evidence="4 5">
    <name type="scientific">Linum tenue</name>
    <dbReference type="NCBI Taxonomy" id="586396"/>
    <lineage>
        <taxon>Eukaryota</taxon>
        <taxon>Viridiplantae</taxon>
        <taxon>Streptophyta</taxon>
        <taxon>Embryophyta</taxon>
        <taxon>Tracheophyta</taxon>
        <taxon>Spermatophyta</taxon>
        <taxon>Magnoliopsida</taxon>
        <taxon>eudicotyledons</taxon>
        <taxon>Gunneridae</taxon>
        <taxon>Pentapetalae</taxon>
        <taxon>rosids</taxon>
        <taxon>fabids</taxon>
        <taxon>Malpighiales</taxon>
        <taxon>Linaceae</taxon>
        <taxon>Linum</taxon>
    </lineage>
</organism>